<dbReference type="SUPFAM" id="SSF52799">
    <property type="entry name" value="(Phosphotyrosine protein) phosphatases II"/>
    <property type="match status" value="1"/>
</dbReference>
<evidence type="ECO:0000259" key="2">
    <source>
        <dbReference type="PROSITE" id="PS50056"/>
    </source>
</evidence>
<feature type="domain" description="Tyrosine specific protein phosphatases" evidence="2">
    <location>
        <begin position="149"/>
        <end position="216"/>
    </location>
</feature>
<evidence type="ECO:0000256" key="1">
    <source>
        <dbReference type="SAM" id="MobiDB-lite"/>
    </source>
</evidence>
<dbReference type="GO" id="GO:0004484">
    <property type="term" value="F:mRNA guanylyltransferase activity"/>
    <property type="evidence" value="ECO:0007669"/>
    <property type="project" value="TreeGrafter"/>
</dbReference>
<sequence>MATTMLDTVTRAGSSAPDVDPSWYAGQPETADAVAPEAPGQPASSHVPSVLQKLLKWGNYAGYGTPVWPSRFVPMKTPLSEQILDSWELPEPPKHRLTVPDLLAAQTAAGRHVGLLLDLSNHDCLYASDVPSSVQYLHVQLVAKELPPLEFVREVGRAANQFWSQNSDDYIAIHCAYGFNRTGFVVASYLIEHCALSVEQALASFARSRPPGVKHERFRDELHARYGSINQALPRGISCVHAPAQFAAVLAGNSSGSGNGGEQELQGLLPLFMQLQQRQGQLRLQSGAVQQQQQGGSQCSSATQVWCQQAAGSSGCGDRCCCGGSCQCSQAVTCSESQPGLRSSNSKQHCEPAAGSFSTASRSVSFACDGEDECLPLEQQQQQPRPLGSSNSNSSSRGQLSTSPLPRLPARCYSSCSVGDNSSIGCSPDSQADILLQGVSGSSSSALGSIRGYRVPVGLVGCSPVQGLADQQQHLQQQLGVDVSPAGSSGRLGHASDAGDRQQRRQQQAEQDFDCFELDPCGEERGSSGWCDGSSCCSAVQQQHLGTQQQHKQHAADMSSLMSGLEAVQLGPQQQQQQQQRFEQLSPGQAATTCPCICHISSQPPSSCGGDSTADPASEQQQQPSRRRRSSRLRYSSEGSGLRMGSSSGGGGPELLDNESFGKVTSAELLRSLRALQLNCDAN</sequence>
<dbReference type="InterPro" id="IPR016130">
    <property type="entry name" value="Tyr_Pase_AS"/>
</dbReference>
<keyword evidence="4" id="KW-1185">Reference proteome</keyword>
<dbReference type="CDD" id="cd14502">
    <property type="entry name" value="RNA_5'-triphosphatase"/>
    <property type="match status" value="1"/>
</dbReference>
<evidence type="ECO:0000313" key="3">
    <source>
        <dbReference type="EMBL" id="SZX61109.1"/>
    </source>
</evidence>
<gene>
    <name evidence="3" type="ORF">BQ4739_LOCUS1640</name>
</gene>
<feature type="compositionally biased region" description="Polar residues" evidence="1">
    <location>
        <begin position="1"/>
        <end position="13"/>
    </location>
</feature>
<dbReference type="Gene3D" id="3.90.190.10">
    <property type="entry name" value="Protein tyrosine phosphatase superfamily"/>
    <property type="match status" value="1"/>
</dbReference>
<dbReference type="PROSITE" id="PS00383">
    <property type="entry name" value="TYR_PHOSPHATASE_1"/>
    <property type="match status" value="1"/>
</dbReference>
<dbReference type="GO" id="GO:0016787">
    <property type="term" value="F:hydrolase activity"/>
    <property type="evidence" value="ECO:0007669"/>
    <property type="project" value="UniProtKB-ARBA"/>
</dbReference>
<feature type="region of interest" description="Disordered" evidence="1">
    <location>
        <begin position="607"/>
        <end position="659"/>
    </location>
</feature>
<feature type="region of interest" description="Disordered" evidence="1">
    <location>
        <begin position="379"/>
        <end position="406"/>
    </location>
</feature>
<dbReference type="InterPro" id="IPR000387">
    <property type="entry name" value="Tyr_Pase_dom"/>
</dbReference>
<dbReference type="PROSITE" id="PS50056">
    <property type="entry name" value="TYR_PHOSPHATASE_2"/>
    <property type="match status" value="1"/>
</dbReference>
<organism evidence="3 4">
    <name type="scientific">Tetradesmus obliquus</name>
    <name type="common">Green alga</name>
    <name type="synonym">Acutodesmus obliquus</name>
    <dbReference type="NCBI Taxonomy" id="3088"/>
    <lineage>
        <taxon>Eukaryota</taxon>
        <taxon>Viridiplantae</taxon>
        <taxon>Chlorophyta</taxon>
        <taxon>core chlorophytes</taxon>
        <taxon>Chlorophyceae</taxon>
        <taxon>CS clade</taxon>
        <taxon>Sphaeropleales</taxon>
        <taxon>Scenedesmaceae</taxon>
        <taxon>Tetradesmus</taxon>
    </lineage>
</organism>
<proteinExistence type="predicted"/>
<name>A0A383V8N6_TETOB</name>
<dbReference type="InterPro" id="IPR051029">
    <property type="entry name" value="mRNA_Capping_Enz/RNA_Phosphat"/>
</dbReference>
<dbReference type="GO" id="GO:0006370">
    <property type="term" value="P:7-methylguanosine mRNA capping"/>
    <property type="evidence" value="ECO:0007669"/>
    <property type="project" value="TreeGrafter"/>
</dbReference>
<reference evidence="3 4" key="1">
    <citation type="submission" date="2016-10" db="EMBL/GenBank/DDBJ databases">
        <authorList>
            <person name="Cai Z."/>
        </authorList>
    </citation>
    <scope>NUCLEOTIDE SEQUENCE [LARGE SCALE GENOMIC DNA]</scope>
</reference>
<dbReference type="STRING" id="3088.A0A383V8N6"/>
<feature type="compositionally biased region" description="Low complexity" evidence="1">
    <location>
        <begin position="379"/>
        <end position="403"/>
    </location>
</feature>
<feature type="region of interest" description="Disordered" evidence="1">
    <location>
        <begin position="476"/>
        <end position="509"/>
    </location>
</feature>
<dbReference type="PANTHER" id="PTHR10367">
    <property type="entry name" value="MRNA-CAPPING ENZYME"/>
    <property type="match status" value="1"/>
</dbReference>
<evidence type="ECO:0000313" key="4">
    <source>
        <dbReference type="Proteomes" id="UP000256970"/>
    </source>
</evidence>
<dbReference type="PANTHER" id="PTHR10367:SF17">
    <property type="entry name" value="MRNA-CAPPING ENZYME"/>
    <property type="match status" value="1"/>
</dbReference>
<feature type="region of interest" description="Disordered" evidence="1">
    <location>
        <begin position="1"/>
        <end position="26"/>
    </location>
</feature>
<dbReference type="AlphaFoldDB" id="A0A383V8N6"/>
<accession>A0A383V8N6</accession>
<dbReference type="InterPro" id="IPR029021">
    <property type="entry name" value="Prot-tyrosine_phosphatase-like"/>
</dbReference>
<dbReference type="Proteomes" id="UP000256970">
    <property type="component" value="Unassembled WGS sequence"/>
</dbReference>
<protein>
    <recommendedName>
        <fullName evidence="2">Tyrosine specific protein phosphatases domain-containing protein</fullName>
    </recommendedName>
</protein>
<dbReference type="EMBL" id="FNXT01000122">
    <property type="protein sequence ID" value="SZX61109.1"/>
    <property type="molecule type" value="Genomic_DNA"/>
</dbReference>
<feature type="compositionally biased region" description="Low complexity" evidence="1">
    <location>
        <begin position="633"/>
        <end position="646"/>
    </location>
</feature>